<feature type="transmembrane region" description="Helical" evidence="1">
    <location>
        <begin position="16"/>
        <end position="38"/>
    </location>
</feature>
<dbReference type="EMBL" id="FWFL01000008">
    <property type="protein sequence ID" value="SLN56141.1"/>
    <property type="molecule type" value="Genomic_DNA"/>
</dbReference>
<protein>
    <recommendedName>
        <fullName evidence="4">DoxX</fullName>
    </recommendedName>
</protein>
<feature type="transmembrane region" description="Helical" evidence="1">
    <location>
        <begin position="58"/>
        <end position="76"/>
    </location>
</feature>
<dbReference type="Proteomes" id="UP000193827">
    <property type="component" value="Unassembled WGS sequence"/>
</dbReference>
<evidence type="ECO:0000313" key="2">
    <source>
        <dbReference type="EMBL" id="SLN56141.1"/>
    </source>
</evidence>
<name>A0A1Y5T575_9RHOB</name>
<sequence length="157" mass="17919">MEKKIILSPQDKLDGLALLILRLGLAYFIFLWAAHKIITPGQYQFLAKHFDNVDMSVMQVYLVGGAQIALCACVALGVLRIFSYSALGVMHFFTILRRWEQFLDPFAVNAKGFPINRNPVIDLAVMGAFIALVLLIRRDHFSFGAWIGRHSRPRWWL</sequence>
<reference evidence="2 3" key="1">
    <citation type="submission" date="2017-03" db="EMBL/GenBank/DDBJ databases">
        <authorList>
            <person name="Afonso C.L."/>
            <person name="Miller P.J."/>
            <person name="Scott M.A."/>
            <person name="Spackman E."/>
            <person name="Goraichik I."/>
            <person name="Dimitrov K.M."/>
            <person name="Suarez D.L."/>
            <person name="Swayne D.E."/>
        </authorList>
    </citation>
    <scope>NUCLEOTIDE SEQUENCE [LARGE SCALE GENOMIC DNA]</scope>
    <source>
        <strain evidence="2 3">CECT 8287</strain>
    </source>
</reference>
<evidence type="ECO:0000313" key="3">
    <source>
        <dbReference type="Proteomes" id="UP000193827"/>
    </source>
</evidence>
<keyword evidence="1" id="KW-0472">Membrane</keyword>
<dbReference type="OrthoDB" id="7725207at2"/>
<feature type="transmembrane region" description="Helical" evidence="1">
    <location>
        <begin position="119"/>
        <end position="136"/>
    </location>
</feature>
<evidence type="ECO:0000256" key="1">
    <source>
        <dbReference type="SAM" id="Phobius"/>
    </source>
</evidence>
<dbReference type="AlphaFoldDB" id="A0A1Y5T575"/>
<organism evidence="2 3">
    <name type="scientific">Roseovarius litorisediminis</name>
    <dbReference type="NCBI Taxonomy" id="1312363"/>
    <lineage>
        <taxon>Bacteria</taxon>
        <taxon>Pseudomonadati</taxon>
        <taxon>Pseudomonadota</taxon>
        <taxon>Alphaproteobacteria</taxon>
        <taxon>Rhodobacterales</taxon>
        <taxon>Roseobacteraceae</taxon>
        <taxon>Roseovarius</taxon>
    </lineage>
</organism>
<keyword evidence="3" id="KW-1185">Reference proteome</keyword>
<gene>
    <name evidence="2" type="ORF">PEL8287_03013</name>
</gene>
<evidence type="ECO:0008006" key="4">
    <source>
        <dbReference type="Google" id="ProtNLM"/>
    </source>
</evidence>
<proteinExistence type="predicted"/>
<keyword evidence="1" id="KW-1133">Transmembrane helix</keyword>
<accession>A0A1Y5T575</accession>
<dbReference type="RefSeq" id="WP_085893233.1">
    <property type="nucleotide sequence ID" value="NZ_FWFL01000008.1"/>
</dbReference>
<keyword evidence="1" id="KW-0812">Transmembrane</keyword>